<dbReference type="EMBL" id="JACGCI010000270">
    <property type="protein sequence ID" value="KAF6741269.1"/>
    <property type="molecule type" value="Genomic_DNA"/>
</dbReference>
<dbReference type="AlphaFoldDB" id="A0A8H6H6B3"/>
<evidence type="ECO:0000259" key="2">
    <source>
        <dbReference type="Pfam" id="PF17800"/>
    </source>
</evidence>
<proteinExistence type="predicted"/>
<protein>
    <recommendedName>
        <fullName evidence="2">Nucleoplasmin-like domain-containing protein</fullName>
    </recommendedName>
</protein>
<feature type="compositionally biased region" description="Basic and acidic residues" evidence="1">
    <location>
        <begin position="172"/>
        <end position="186"/>
    </location>
</feature>
<feature type="domain" description="Nucleoplasmin-like" evidence="2">
    <location>
        <begin position="23"/>
        <end position="106"/>
    </location>
</feature>
<dbReference type="Proteomes" id="UP000521943">
    <property type="component" value="Unassembled WGS sequence"/>
</dbReference>
<feature type="compositionally biased region" description="Pro residues" evidence="1">
    <location>
        <begin position="115"/>
        <end position="135"/>
    </location>
</feature>
<evidence type="ECO:0000313" key="4">
    <source>
        <dbReference type="Proteomes" id="UP000521943"/>
    </source>
</evidence>
<evidence type="ECO:0000256" key="1">
    <source>
        <dbReference type="SAM" id="MobiDB-lite"/>
    </source>
</evidence>
<feature type="compositionally biased region" description="Basic residues" evidence="1">
    <location>
        <begin position="158"/>
        <end position="171"/>
    </location>
</feature>
<keyword evidence="4" id="KW-1185">Reference proteome</keyword>
<organism evidence="3 4">
    <name type="scientific">Ephemerocybe angulata</name>
    <dbReference type="NCBI Taxonomy" id="980116"/>
    <lineage>
        <taxon>Eukaryota</taxon>
        <taxon>Fungi</taxon>
        <taxon>Dikarya</taxon>
        <taxon>Basidiomycota</taxon>
        <taxon>Agaricomycotina</taxon>
        <taxon>Agaricomycetes</taxon>
        <taxon>Agaricomycetidae</taxon>
        <taxon>Agaricales</taxon>
        <taxon>Agaricineae</taxon>
        <taxon>Psathyrellaceae</taxon>
        <taxon>Ephemerocybe</taxon>
    </lineage>
</organism>
<feature type="compositionally biased region" description="Low complexity" evidence="1">
    <location>
        <begin position="136"/>
        <end position="152"/>
    </location>
</feature>
<reference evidence="3 4" key="1">
    <citation type="submission" date="2020-07" db="EMBL/GenBank/DDBJ databases">
        <title>Comparative genomics of pyrophilous fungi reveals a link between fire events and developmental genes.</title>
        <authorList>
            <consortium name="DOE Joint Genome Institute"/>
            <person name="Steindorff A.S."/>
            <person name="Carver A."/>
            <person name="Calhoun S."/>
            <person name="Stillman K."/>
            <person name="Liu H."/>
            <person name="Lipzen A."/>
            <person name="Pangilinan J."/>
            <person name="Labutti K."/>
            <person name="Bruns T.D."/>
            <person name="Grigoriev I.V."/>
        </authorList>
    </citation>
    <scope>NUCLEOTIDE SEQUENCE [LARGE SCALE GENOMIC DNA]</scope>
    <source>
        <strain evidence="3 4">CBS 144469</strain>
    </source>
</reference>
<sequence>MLLKYASDAFALLDRIKNLAIEEDFVYTPEVSTFVVNASLGSKLPNVHTRGCLAFGYFGSPEAHCIAAFTRSSAEQARLDLILLPGVAYRFKAIGPYPIDLVGYQMHPTGRQDPPQIPTQPQPQPQPPRPRPQPVSKPRSVAAPAPAPAGNGPEPPKPKTKGTKANQAKKRLLSDTDLDYKGEGSKKANVYSARDTAVGAPGRITRQTSLQKAKDNDASAPEEPPRSKPVSSGGPLADAMRYPAGMWDKFTKAAGGA</sequence>
<feature type="region of interest" description="Disordered" evidence="1">
    <location>
        <begin position="105"/>
        <end position="237"/>
    </location>
</feature>
<gene>
    <name evidence="3" type="ORF">DFP72DRAFT_1084564</name>
</gene>
<comment type="caution">
    <text evidence="3">The sequence shown here is derived from an EMBL/GenBank/DDBJ whole genome shotgun (WGS) entry which is preliminary data.</text>
</comment>
<dbReference type="Pfam" id="PF17800">
    <property type="entry name" value="NPL"/>
    <property type="match status" value="1"/>
</dbReference>
<accession>A0A8H6H6B3</accession>
<name>A0A8H6H6B3_9AGAR</name>
<evidence type="ECO:0000313" key="3">
    <source>
        <dbReference type="EMBL" id="KAF6741269.1"/>
    </source>
</evidence>
<dbReference type="InterPro" id="IPR041232">
    <property type="entry name" value="NPL"/>
</dbReference>